<name>A0A2G3DXQ0_9FIRM</name>
<proteinExistence type="predicted"/>
<keyword evidence="1" id="KW-0472">Membrane</keyword>
<keyword evidence="1" id="KW-0812">Transmembrane</keyword>
<accession>A0A2G3DXQ0</accession>
<dbReference type="AlphaFoldDB" id="A0A2G3DXQ0"/>
<evidence type="ECO:0000313" key="2">
    <source>
        <dbReference type="EMBL" id="PHU35653.1"/>
    </source>
</evidence>
<evidence type="ECO:0000256" key="1">
    <source>
        <dbReference type="SAM" id="Phobius"/>
    </source>
</evidence>
<dbReference type="Proteomes" id="UP000225889">
    <property type="component" value="Unassembled WGS sequence"/>
</dbReference>
<dbReference type="EMBL" id="PDYF01000008">
    <property type="protein sequence ID" value="PHU35653.1"/>
    <property type="molecule type" value="Genomic_DNA"/>
</dbReference>
<reference evidence="2 3" key="1">
    <citation type="submission" date="2017-10" db="EMBL/GenBank/DDBJ databases">
        <title>Resolving the taxonomy of Roseburia spp., Eubacterium rectale and Agathobacter spp. through phylogenomic analysis.</title>
        <authorList>
            <person name="Sheridan P.O."/>
            <person name="Walker A.W."/>
            <person name="Duncan S.H."/>
            <person name="Scott K.P."/>
            <person name="Toole P.W.O."/>
            <person name="Luis P."/>
            <person name="Flint H.J."/>
        </authorList>
    </citation>
    <scope>NUCLEOTIDE SEQUENCE [LARGE SCALE GENOMIC DNA]</scope>
    <source>
        <strain evidence="2 3">JK626</strain>
    </source>
</reference>
<comment type="caution">
    <text evidence="2">The sequence shown here is derived from an EMBL/GenBank/DDBJ whole genome shotgun (WGS) entry which is preliminary data.</text>
</comment>
<evidence type="ECO:0000313" key="3">
    <source>
        <dbReference type="Proteomes" id="UP000225889"/>
    </source>
</evidence>
<keyword evidence="1" id="KW-1133">Transmembrane helix</keyword>
<sequence>MSQEKVDKKKFEKTHRRSLLRKKKLEEFLSIACVCVIAVGIVAWIGFSVYTKVEDSKEANTTSQFYEIDSSALQEYLGSLQE</sequence>
<protein>
    <submittedName>
        <fullName evidence="2">Uncharacterized protein</fullName>
    </submittedName>
</protein>
<feature type="transmembrane region" description="Helical" evidence="1">
    <location>
        <begin position="28"/>
        <end position="47"/>
    </location>
</feature>
<dbReference type="RefSeq" id="WP_099391443.1">
    <property type="nucleotide sequence ID" value="NZ_PDYF01000008.1"/>
</dbReference>
<organism evidence="2 3">
    <name type="scientific">Pseudobutyrivibrio ruminis</name>
    <dbReference type="NCBI Taxonomy" id="46206"/>
    <lineage>
        <taxon>Bacteria</taxon>
        <taxon>Bacillati</taxon>
        <taxon>Bacillota</taxon>
        <taxon>Clostridia</taxon>
        <taxon>Lachnospirales</taxon>
        <taxon>Lachnospiraceae</taxon>
        <taxon>Pseudobutyrivibrio</taxon>
    </lineage>
</organism>
<gene>
    <name evidence="2" type="ORF">CSX01_03375</name>
</gene>
<reference evidence="2 3" key="2">
    <citation type="submission" date="2017-10" db="EMBL/GenBank/DDBJ databases">
        <authorList>
            <person name="Banno H."/>
            <person name="Chua N.-H."/>
        </authorList>
    </citation>
    <scope>NUCLEOTIDE SEQUENCE [LARGE SCALE GENOMIC DNA]</scope>
    <source>
        <strain evidence="2 3">JK626</strain>
    </source>
</reference>